<sequence>MEKHVLVVFPHPDDEAFSTAGLMIQHTNQGIPVTYACATLGEMGRNMGNPFFATRETLPEIRKKELRDACAVMGIRDLRMLGFRDKTLEFENQELLIKTIGEVIDETNPSLVITHYPGYGIHPDHDACGAATVQAVRLIPEEKRPKLYCLPITRDREEVLGEPDVRIDVSDVIDRKIEALKAHRSQTEGMVRKIESEVGNPNSEILNWLSQEVFWIYNFNSEDNEG</sequence>
<protein>
    <submittedName>
        <fullName evidence="1">Bacillithiol biosynthesis deacetylase BshB2</fullName>
    </submittedName>
</protein>
<dbReference type="InterPro" id="IPR023841">
    <property type="entry name" value="BshB2"/>
</dbReference>
<keyword evidence="2" id="KW-1185">Reference proteome</keyword>
<evidence type="ECO:0000313" key="1">
    <source>
        <dbReference type="EMBL" id="TLS35455.1"/>
    </source>
</evidence>
<dbReference type="GO" id="GO:0016811">
    <property type="term" value="F:hydrolase activity, acting on carbon-nitrogen (but not peptide) bonds, in linear amides"/>
    <property type="evidence" value="ECO:0007669"/>
    <property type="project" value="TreeGrafter"/>
</dbReference>
<proteinExistence type="predicted"/>
<dbReference type="InterPro" id="IPR003737">
    <property type="entry name" value="GlcNAc_PI_deacetylase-related"/>
</dbReference>
<dbReference type="RefSeq" id="WP_138128929.1">
    <property type="nucleotide sequence ID" value="NZ_SWLG01000021.1"/>
</dbReference>
<dbReference type="PANTHER" id="PTHR12993">
    <property type="entry name" value="N-ACETYLGLUCOSAMINYL-PHOSPHATIDYLINOSITOL DE-N-ACETYLASE-RELATED"/>
    <property type="match status" value="1"/>
</dbReference>
<dbReference type="PANTHER" id="PTHR12993:SF27">
    <property type="entry name" value="N-ACETYL-ALPHA-D-GLUCOSAMINYL L-MALATE DEACETYLASE 2-RELATED"/>
    <property type="match status" value="1"/>
</dbReference>
<reference evidence="1 2" key="1">
    <citation type="submission" date="2019-04" db="EMBL/GenBank/DDBJ databases">
        <title>Bacillus caeni sp. nov., a bacterium isolated from mangrove sediment.</title>
        <authorList>
            <person name="Huang H."/>
            <person name="Mo K."/>
            <person name="Hu Y."/>
        </authorList>
    </citation>
    <scope>NUCLEOTIDE SEQUENCE [LARGE SCALE GENOMIC DNA]</scope>
    <source>
        <strain evidence="1 2">HB172195</strain>
    </source>
</reference>
<dbReference type="InterPro" id="IPR024078">
    <property type="entry name" value="LmbE-like_dom_sf"/>
</dbReference>
<evidence type="ECO:0000313" key="2">
    <source>
        <dbReference type="Proteomes" id="UP000308230"/>
    </source>
</evidence>
<organism evidence="1 2">
    <name type="scientific">Exobacillus caeni</name>
    <dbReference type="NCBI Taxonomy" id="2574798"/>
    <lineage>
        <taxon>Bacteria</taxon>
        <taxon>Bacillati</taxon>
        <taxon>Bacillota</taxon>
        <taxon>Bacilli</taxon>
        <taxon>Bacillales</taxon>
        <taxon>Guptibacillaceae</taxon>
        <taxon>Exobacillus</taxon>
    </lineage>
</organism>
<dbReference type="AlphaFoldDB" id="A0A5R9F6P6"/>
<dbReference type="NCBIfam" id="TIGR04000">
    <property type="entry name" value="thiol_BshB2"/>
    <property type="match status" value="1"/>
</dbReference>
<dbReference type="SUPFAM" id="SSF102588">
    <property type="entry name" value="LmbE-like"/>
    <property type="match status" value="1"/>
</dbReference>
<comment type="caution">
    <text evidence="1">The sequence shown here is derived from an EMBL/GenBank/DDBJ whole genome shotgun (WGS) entry which is preliminary data.</text>
</comment>
<dbReference type="OrthoDB" id="9790023at2"/>
<dbReference type="Gene3D" id="3.40.50.10320">
    <property type="entry name" value="LmbE-like"/>
    <property type="match status" value="1"/>
</dbReference>
<gene>
    <name evidence="1" type="primary">bshB2</name>
    <name evidence="1" type="ORF">FCL54_20375</name>
</gene>
<accession>A0A5R9F6P6</accession>
<name>A0A5R9F6P6_9BACL</name>
<dbReference type="Pfam" id="PF02585">
    <property type="entry name" value="PIG-L"/>
    <property type="match status" value="1"/>
</dbReference>
<dbReference type="Proteomes" id="UP000308230">
    <property type="component" value="Unassembled WGS sequence"/>
</dbReference>
<dbReference type="EMBL" id="SWLG01000021">
    <property type="protein sequence ID" value="TLS35455.1"/>
    <property type="molecule type" value="Genomic_DNA"/>
</dbReference>